<evidence type="ECO:0000313" key="1">
    <source>
        <dbReference type="EMBL" id="SNS66373.1"/>
    </source>
</evidence>
<organism evidence="1 2">
    <name type="scientific">Actinacidiphila glaucinigra</name>
    <dbReference type="NCBI Taxonomy" id="235986"/>
    <lineage>
        <taxon>Bacteria</taxon>
        <taxon>Bacillati</taxon>
        <taxon>Actinomycetota</taxon>
        <taxon>Actinomycetes</taxon>
        <taxon>Kitasatosporales</taxon>
        <taxon>Streptomycetaceae</taxon>
        <taxon>Actinacidiphila</taxon>
    </lineage>
</organism>
<proteinExistence type="predicted"/>
<dbReference type="Proteomes" id="UP000198280">
    <property type="component" value="Unassembled WGS sequence"/>
</dbReference>
<evidence type="ECO:0000313" key="2">
    <source>
        <dbReference type="Proteomes" id="UP000198280"/>
    </source>
</evidence>
<dbReference type="AlphaFoldDB" id="A0A239GD18"/>
<gene>
    <name evidence="1" type="ORF">SAMN05216252_107316</name>
</gene>
<keyword evidence="2" id="KW-1185">Reference proteome</keyword>
<name>A0A239GD18_9ACTN</name>
<reference evidence="1 2" key="1">
    <citation type="submission" date="2017-06" db="EMBL/GenBank/DDBJ databases">
        <authorList>
            <person name="Kim H.J."/>
            <person name="Triplett B.A."/>
        </authorList>
    </citation>
    <scope>NUCLEOTIDE SEQUENCE [LARGE SCALE GENOMIC DNA]</scope>
    <source>
        <strain evidence="1 2">CGMCC 4.1858</strain>
    </source>
</reference>
<protein>
    <submittedName>
        <fullName evidence="1">Uncharacterized protein</fullName>
    </submittedName>
</protein>
<dbReference type="EMBL" id="FZOF01000007">
    <property type="protein sequence ID" value="SNS66373.1"/>
    <property type="molecule type" value="Genomic_DNA"/>
</dbReference>
<sequence>MGVDASQLTTEDHASADRAQQLLAGRFHGAPSLYVQMRSWKYFVVGVEEGYDTTWVFEYLSDIDCRDWLHEALPILTPAMRMFCRERLEPLDARYRAATGPVKPLDAQAGPRPERERWWRDRYPLLIDHDENVELPADWSPAPRRIT</sequence>
<accession>A0A239GD18</accession>